<reference evidence="2" key="1">
    <citation type="submission" date="2014-11" db="EMBL/GenBank/DDBJ databases">
        <authorList>
            <person name="Otto D Thomas"/>
            <person name="Naeem Raeece"/>
        </authorList>
    </citation>
    <scope>NUCLEOTIDE SEQUENCE</scope>
</reference>
<feature type="region of interest" description="Disordered" evidence="1">
    <location>
        <begin position="530"/>
        <end position="580"/>
    </location>
</feature>
<feature type="region of interest" description="Disordered" evidence="1">
    <location>
        <begin position="245"/>
        <end position="280"/>
    </location>
</feature>
<feature type="compositionally biased region" description="Gly residues" evidence="1">
    <location>
        <begin position="557"/>
        <end position="580"/>
    </location>
</feature>
<feature type="compositionally biased region" description="Low complexity" evidence="1">
    <location>
        <begin position="36"/>
        <end position="51"/>
    </location>
</feature>
<organism evidence="2">
    <name type="scientific">Chromera velia CCMP2878</name>
    <dbReference type="NCBI Taxonomy" id="1169474"/>
    <lineage>
        <taxon>Eukaryota</taxon>
        <taxon>Sar</taxon>
        <taxon>Alveolata</taxon>
        <taxon>Colpodellida</taxon>
        <taxon>Chromeraceae</taxon>
        <taxon>Chromera</taxon>
    </lineage>
</organism>
<feature type="compositionally biased region" description="Acidic residues" evidence="1">
    <location>
        <begin position="84"/>
        <end position="95"/>
    </location>
</feature>
<accession>A0A0G4GQ70</accession>
<dbReference type="AlphaFoldDB" id="A0A0G4GQ70"/>
<sequence>MSGDTDPPPVSPPVAPDPPTDREPMPPLSRKKPQFPSLLPSVVLPPYSPLSDSMGSDTLSVLSVERVSAPDGTETASTCVPSECTEDVGEGDGWEESFSLSQAGTSANGGAGKRPSFSLLSVNLEDAASSAASDRLSLERENAEKDLLLLSLLAEKEIDHLSLYTSQLSTFFQAVPTHARKNPPPLGPVSQTQPRALIRTLPILQKDPMPLLQLPSLQMPVQTHTSLMTQGLTQHPDVRESSLLSSLLDHSPSTQSSGDPPLRSYLGPSPSLSLSPPHLMTDSHSVPIRFHSFTRGPKTSCGTLARVQLEAVQLHTPKTPSAEKVTVSAENLSTPQIESPSATTATNLLTSQTEGGNGNRNGMTALLQRSVPPFPLSTPAQRESLSRPSVLYPATVNDTESDSVHEVDKRDLTCSLNRGDFAVGSSNRTSLLRNALFKKAVELAGASGGMQRNGGESGCRSRWEWKGTKELEGMSGRRLSSVSWIDREAQSSQDNKGGAVRPAVSVRIITSTEQFPRVSDCAEFRKKLEQTGATGRQQDSGLGNFGAILKWRRRPANGGGRESSRGGLQGNSGGGGWEAL</sequence>
<feature type="compositionally biased region" description="Polar residues" evidence="1">
    <location>
        <begin position="328"/>
        <end position="340"/>
    </location>
</feature>
<evidence type="ECO:0000313" key="2">
    <source>
        <dbReference type="EMBL" id="CEM32539.1"/>
    </source>
</evidence>
<feature type="region of interest" description="Disordered" evidence="1">
    <location>
        <begin position="1"/>
        <end position="112"/>
    </location>
</feature>
<feature type="compositionally biased region" description="Polar residues" evidence="1">
    <location>
        <begin position="531"/>
        <end position="541"/>
    </location>
</feature>
<dbReference type="VEuPathDB" id="CryptoDB:Cvel_717"/>
<feature type="region of interest" description="Disordered" evidence="1">
    <location>
        <begin position="321"/>
        <end position="340"/>
    </location>
</feature>
<feature type="compositionally biased region" description="Pro residues" evidence="1">
    <location>
        <begin position="1"/>
        <end position="18"/>
    </location>
</feature>
<protein>
    <submittedName>
        <fullName evidence="2">Uncharacterized protein</fullName>
    </submittedName>
</protein>
<dbReference type="EMBL" id="CDMZ01001436">
    <property type="protein sequence ID" value="CEM32539.1"/>
    <property type="molecule type" value="Genomic_DNA"/>
</dbReference>
<feature type="compositionally biased region" description="Low complexity" evidence="1">
    <location>
        <begin position="260"/>
        <end position="279"/>
    </location>
</feature>
<gene>
    <name evidence="2" type="ORF">Cvel_717</name>
</gene>
<name>A0A0G4GQ70_9ALVE</name>
<evidence type="ECO:0000256" key="1">
    <source>
        <dbReference type="SAM" id="MobiDB-lite"/>
    </source>
</evidence>
<proteinExistence type="predicted"/>